<keyword evidence="3" id="KW-0732">Signal</keyword>
<dbReference type="EMBL" id="JBAWTH010000002">
    <property type="protein sequence ID" value="KAL2292813.1"/>
    <property type="molecule type" value="Genomic_DNA"/>
</dbReference>
<comment type="caution">
    <text evidence="4">The sequence shown here is derived from an EMBL/GenBank/DDBJ whole genome shotgun (WGS) entry which is preliminary data.</text>
</comment>
<organism evidence="4 5">
    <name type="scientific">Diaporthe vaccinii</name>
    <dbReference type="NCBI Taxonomy" id="105482"/>
    <lineage>
        <taxon>Eukaryota</taxon>
        <taxon>Fungi</taxon>
        <taxon>Dikarya</taxon>
        <taxon>Ascomycota</taxon>
        <taxon>Pezizomycotina</taxon>
        <taxon>Sordariomycetes</taxon>
        <taxon>Sordariomycetidae</taxon>
        <taxon>Diaporthales</taxon>
        <taxon>Diaporthaceae</taxon>
        <taxon>Diaporthe</taxon>
        <taxon>Diaporthe eres species complex</taxon>
    </lineage>
</organism>
<evidence type="ECO:0000313" key="4">
    <source>
        <dbReference type="EMBL" id="KAL2292813.1"/>
    </source>
</evidence>
<dbReference type="Proteomes" id="UP001600888">
    <property type="component" value="Unassembled WGS sequence"/>
</dbReference>
<gene>
    <name evidence="4" type="ORF">FJTKL_07877</name>
</gene>
<keyword evidence="2" id="KW-0812">Transmembrane</keyword>
<accession>A0ABR4FDQ3</accession>
<feature type="transmembrane region" description="Helical" evidence="2">
    <location>
        <begin position="229"/>
        <end position="254"/>
    </location>
</feature>
<sequence length="331" mass="34659">MKLANMRHGFQAAFLAASLASTTVAEPLEECSLAYRHNLAADIACGAQDVITRCLSDLAEDQGLLQNCLVSAGCTLQDAKIEAARAAKRCKTNSDSEGSNIELRQLRGRHGLRTIREVVEVRAAQNKDDNDSEKTTLATLAIRDTTTAEPTSTNTWVMVQHLKGTTYTTVTCMTPTTVATSACSFINDAEETTCVATTVVIPSCVPGMKCGFSQTSGSVRCATTGGMGVGGIIVGSVLGVAAAVAIITLCSMCCRERNKHKRDRRAAEAQAALAAAAAAKRAPRAATAMAEGADYVPLMGAGDAAAGREGLEGPSQADPFRGGQQQYYDSR</sequence>
<keyword evidence="5" id="KW-1185">Reference proteome</keyword>
<protein>
    <recommendedName>
        <fullName evidence="6">Extracellular membrane protein CFEM domain-containing protein</fullName>
    </recommendedName>
</protein>
<proteinExistence type="predicted"/>
<evidence type="ECO:0000256" key="1">
    <source>
        <dbReference type="SAM" id="MobiDB-lite"/>
    </source>
</evidence>
<evidence type="ECO:0000256" key="2">
    <source>
        <dbReference type="SAM" id="Phobius"/>
    </source>
</evidence>
<feature type="region of interest" description="Disordered" evidence="1">
    <location>
        <begin position="306"/>
        <end position="331"/>
    </location>
</feature>
<evidence type="ECO:0008006" key="6">
    <source>
        <dbReference type="Google" id="ProtNLM"/>
    </source>
</evidence>
<name>A0ABR4FDQ3_9PEZI</name>
<keyword evidence="2" id="KW-0472">Membrane</keyword>
<feature type="signal peptide" evidence="3">
    <location>
        <begin position="1"/>
        <end position="25"/>
    </location>
</feature>
<keyword evidence="2" id="KW-1133">Transmembrane helix</keyword>
<feature type="chain" id="PRO_5047053770" description="Extracellular membrane protein CFEM domain-containing protein" evidence="3">
    <location>
        <begin position="26"/>
        <end position="331"/>
    </location>
</feature>
<evidence type="ECO:0000313" key="5">
    <source>
        <dbReference type="Proteomes" id="UP001600888"/>
    </source>
</evidence>
<evidence type="ECO:0000256" key="3">
    <source>
        <dbReference type="SAM" id="SignalP"/>
    </source>
</evidence>
<reference evidence="4 5" key="1">
    <citation type="submission" date="2024-03" db="EMBL/GenBank/DDBJ databases">
        <title>A high-quality draft genome sequence of Diaporthe vaccinii, a causative agent of upright dieback and viscid rot disease in cranberry plants.</title>
        <authorList>
            <person name="Sarrasin M."/>
            <person name="Lang B.F."/>
            <person name="Burger G."/>
        </authorList>
    </citation>
    <scope>NUCLEOTIDE SEQUENCE [LARGE SCALE GENOMIC DNA]</scope>
    <source>
        <strain evidence="4 5">IS7</strain>
    </source>
</reference>